<dbReference type="Gramene" id="ONI02389">
    <property type="protein sequence ID" value="ONI02389"/>
    <property type="gene ID" value="PRUPE_6G195000"/>
</dbReference>
<dbReference type="AlphaFoldDB" id="M5WEK9"/>
<protein>
    <submittedName>
        <fullName evidence="1">Uncharacterized protein</fullName>
    </submittedName>
</protein>
<evidence type="ECO:0000313" key="2">
    <source>
        <dbReference type="Proteomes" id="UP000006882"/>
    </source>
</evidence>
<dbReference type="STRING" id="3760.M5WEK9"/>
<organism evidence="1 2">
    <name type="scientific">Prunus persica</name>
    <name type="common">Peach</name>
    <name type="synonym">Amygdalus persica</name>
    <dbReference type="NCBI Taxonomy" id="3760"/>
    <lineage>
        <taxon>Eukaryota</taxon>
        <taxon>Viridiplantae</taxon>
        <taxon>Streptophyta</taxon>
        <taxon>Embryophyta</taxon>
        <taxon>Tracheophyta</taxon>
        <taxon>Spermatophyta</taxon>
        <taxon>Magnoliopsida</taxon>
        <taxon>eudicotyledons</taxon>
        <taxon>Gunneridae</taxon>
        <taxon>Pentapetalae</taxon>
        <taxon>rosids</taxon>
        <taxon>fabids</taxon>
        <taxon>Rosales</taxon>
        <taxon>Rosaceae</taxon>
        <taxon>Amygdaloideae</taxon>
        <taxon>Amygdaleae</taxon>
        <taxon>Prunus</taxon>
    </lineage>
</organism>
<reference evidence="1 2" key="1">
    <citation type="journal article" date="2013" name="Nat. Genet.">
        <title>The high-quality draft genome of peach (Prunus persica) identifies unique patterns of genetic diversity, domestication and genome evolution.</title>
        <authorList>
            <consortium name="International Peach Genome Initiative"/>
            <person name="Verde I."/>
            <person name="Abbott A.G."/>
            <person name="Scalabrin S."/>
            <person name="Jung S."/>
            <person name="Shu S."/>
            <person name="Marroni F."/>
            <person name="Zhebentyayeva T."/>
            <person name="Dettori M.T."/>
            <person name="Grimwood J."/>
            <person name="Cattonaro F."/>
            <person name="Zuccolo A."/>
            <person name="Rossini L."/>
            <person name="Jenkins J."/>
            <person name="Vendramin E."/>
            <person name="Meisel L.A."/>
            <person name="Decroocq V."/>
            <person name="Sosinski B."/>
            <person name="Prochnik S."/>
            <person name="Mitros T."/>
            <person name="Policriti A."/>
            <person name="Cipriani G."/>
            <person name="Dondini L."/>
            <person name="Ficklin S."/>
            <person name="Goodstein D.M."/>
            <person name="Xuan P."/>
            <person name="Del Fabbro C."/>
            <person name="Aramini V."/>
            <person name="Copetti D."/>
            <person name="Gonzalez S."/>
            <person name="Horner D.S."/>
            <person name="Falchi R."/>
            <person name="Lucas S."/>
            <person name="Mica E."/>
            <person name="Maldonado J."/>
            <person name="Lazzari B."/>
            <person name="Bielenberg D."/>
            <person name="Pirona R."/>
            <person name="Miculan M."/>
            <person name="Barakat A."/>
            <person name="Testolin R."/>
            <person name="Stella A."/>
            <person name="Tartarini S."/>
            <person name="Tonutti P."/>
            <person name="Arus P."/>
            <person name="Orellana A."/>
            <person name="Wells C."/>
            <person name="Main D."/>
            <person name="Vizzotto G."/>
            <person name="Silva H."/>
            <person name="Salamini F."/>
            <person name="Schmutz J."/>
            <person name="Morgante M."/>
            <person name="Rokhsar D.S."/>
        </authorList>
    </citation>
    <scope>NUCLEOTIDE SEQUENCE [LARGE SCALE GENOMIC DNA]</scope>
    <source>
        <strain evidence="2">cv. Nemared</strain>
    </source>
</reference>
<evidence type="ECO:0000313" key="1">
    <source>
        <dbReference type="EMBL" id="ONI02389.1"/>
    </source>
</evidence>
<proteinExistence type="predicted"/>
<dbReference type="HOGENOM" id="CLU_2137819_0_0_1"/>
<accession>M5WEK9</accession>
<gene>
    <name evidence="1" type="ORF">PRUPE_6G195000</name>
</gene>
<dbReference type="EMBL" id="CM007656">
    <property type="protein sequence ID" value="ONI02389.1"/>
    <property type="molecule type" value="Genomic_DNA"/>
</dbReference>
<name>M5WEK9_PRUPE</name>
<dbReference type="Proteomes" id="UP000006882">
    <property type="component" value="Chromosome G6"/>
</dbReference>
<keyword evidence="2" id="KW-1185">Reference proteome</keyword>
<sequence>MTTTAVMGSAKVDGRSGFCNSSSTFYSKRKPIPLPHHDSFFFFFFSPLKAQDYSFAEFSPSHHKSCEITFTTPPSPVDPLKEIHRQMGILMAMAVVTGHELLGPTTQQQNTKR</sequence>